<dbReference type="InterPro" id="IPR011006">
    <property type="entry name" value="CheY-like_superfamily"/>
</dbReference>
<proteinExistence type="predicted"/>
<dbReference type="PROSITE" id="PS50110">
    <property type="entry name" value="RESPONSE_REGULATORY"/>
    <property type="match status" value="1"/>
</dbReference>
<gene>
    <name evidence="3" type="ORF">NM686_008400</name>
</gene>
<dbReference type="InterPro" id="IPR052893">
    <property type="entry name" value="TCS_response_regulator"/>
</dbReference>
<dbReference type="Proteomes" id="UP001162780">
    <property type="component" value="Chromosome"/>
</dbReference>
<dbReference type="PANTHER" id="PTHR44520:SF2">
    <property type="entry name" value="RESPONSE REGULATOR RCP1"/>
    <property type="match status" value="1"/>
</dbReference>
<dbReference type="Pfam" id="PF00072">
    <property type="entry name" value="Response_reg"/>
    <property type="match status" value="1"/>
</dbReference>
<dbReference type="SUPFAM" id="SSF52172">
    <property type="entry name" value="CheY-like"/>
    <property type="match status" value="1"/>
</dbReference>
<feature type="modified residue" description="4-aspartylphosphate" evidence="1">
    <location>
        <position position="67"/>
    </location>
</feature>
<accession>A0ABY7GPT5</accession>
<evidence type="ECO:0000259" key="2">
    <source>
        <dbReference type="PROSITE" id="PS50110"/>
    </source>
</evidence>
<keyword evidence="1" id="KW-0597">Phosphoprotein</keyword>
<dbReference type="InterPro" id="IPR001789">
    <property type="entry name" value="Sig_transdc_resp-reg_receiver"/>
</dbReference>
<dbReference type="EMBL" id="CP113517">
    <property type="protein sequence ID" value="WAR46522.1"/>
    <property type="molecule type" value="Genomic_DNA"/>
</dbReference>
<dbReference type="SMART" id="SM00448">
    <property type="entry name" value="REC"/>
    <property type="match status" value="1"/>
</dbReference>
<organism evidence="3 4">
    <name type="scientific">Methylomonas rapida</name>
    <dbReference type="NCBI Taxonomy" id="2963939"/>
    <lineage>
        <taxon>Bacteria</taxon>
        <taxon>Pseudomonadati</taxon>
        <taxon>Pseudomonadota</taxon>
        <taxon>Gammaproteobacteria</taxon>
        <taxon>Methylococcales</taxon>
        <taxon>Methylococcaceae</taxon>
        <taxon>Methylomonas</taxon>
    </lineage>
</organism>
<keyword evidence="4" id="KW-1185">Reference proteome</keyword>
<dbReference type="CDD" id="cd17557">
    <property type="entry name" value="REC_Rcp-like"/>
    <property type="match status" value="1"/>
</dbReference>
<evidence type="ECO:0000313" key="3">
    <source>
        <dbReference type="EMBL" id="WAR46522.1"/>
    </source>
</evidence>
<evidence type="ECO:0000256" key="1">
    <source>
        <dbReference type="PROSITE-ProRule" id="PRU00169"/>
    </source>
</evidence>
<reference evidence="3" key="1">
    <citation type="submission" date="2022-11" db="EMBL/GenBank/DDBJ databases">
        <title>Methylomonas rapida sp. nov., Carotenoid-Producing Obligate Methanotrophs with High Growth Characteristics and Biotechnological Potential.</title>
        <authorList>
            <person name="Tikhonova E.N."/>
            <person name="Suleimanov R.Z."/>
            <person name="Miroshnikov K."/>
            <person name="Oshkin I.Y."/>
            <person name="Belova S.E."/>
            <person name="Danilova O.V."/>
            <person name="Ashikhmin A."/>
            <person name="Konopkin A."/>
            <person name="But S.Y."/>
            <person name="Khmelenina V.N."/>
            <person name="Kuznetsov N."/>
            <person name="Pimenov N.V."/>
            <person name="Dedysh S.N."/>
        </authorList>
    </citation>
    <scope>NUCLEOTIDE SEQUENCE</scope>
    <source>
        <strain evidence="3">MP1</strain>
    </source>
</reference>
<protein>
    <submittedName>
        <fullName evidence="3">Response regulator</fullName>
    </submittedName>
</protein>
<dbReference type="RefSeq" id="WP_255187431.1">
    <property type="nucleotide sequence ID" value="NZ_CP113517.1"/>
</dbReference>
<dbReference type="Gene3D" id="3.40.50.2300">
    <property type="match status" value="1"/>
</dbReference>
<sequence length="149" mass="17095">MTFEINPFEILLLEDEPADAHLVRVSLKEARVHCQLHHLLDGREGLDFLQRKQPFESAPRPDLILLDLNMPRMNGHEFLAAVKADENFRDIPVVVLTTSEVERDVEASFKHGAAGYITKPVDMQQFTAAISQLSDYWFVLTRLPRENKI</sequence>
<evidence type="ECO:0000313" key="4">
    <source>
        <dbReference type="Proteomes" id="UP001162780"/>
    </source>
</evidence>
<name>A0ABY7GPT5_9GAMM</name>
<dbReference type="PANTHER" id="PTHR44520">
    <property type="entry name" value="RESPONSE REGULATOR RCP1-RELATED"/>
    <property type="match status" value="1"/>
</dbReference>
<feature type="domain" description="Response regulatory" evidence="2">
    <location>
        <begin position="9"/>
        <end position="134"/>
    </location>
</feature>